<dbReference type="Pfam" id="PF02367">
    <property type="entry name" value="TsaE"/>
    <property type="match status" value="1"/>
</dbReference>
<dbReference type="SUPFAM" id="SSF56112">
    <property type="entry name" value="Protein kinase-like (PK-like)"/>
    <property type="match status" value="1"/>
</dbReference>
<keyword evidence="4" id="KW-0963">Cytoplasm</keyword>
<evidence type="ECO:0000256" key="9">
    <source>
        <dbReference type="ARBA" id="ARBA00022842"/>
    </source>
</evidence>
<dbReference type="InterPro" id="IPR002575">
    <property type="entry name" value="Aminoglycoside_PTrfase"/>
</dbReference>
<dbReference type="InterPro" id="IPR011009">
    <property type="entry name" value="Kinase-like_dom_sf"/>
</dbReference>
<keyword evidence="5" id="KW-0819">tRNA processing</keyword>
<keyword evidence="7" id="KW-0547">Nucleotide-binding</keyword>
<dbReference type="EMBL" id="JAXAFJ010000001">
    <property type="protein sequence ID" value="MDX6804612.1"/>
    <property type="molecule type" value="Genomic_DNA"/>
</dbReference>
<dbReference type="InterPro" id="IPR027417">
    <property type="entry name" value="P-loop_NTPase"/>
</dbReference>
<gene>
    <name evidence="12" type="primary">tsaE</name>
    <name evidence="12" type="ORF">SCD90_00925</name>
</gene>
<dbReference type="RefSeq" id="WP_319842737.1">
    <property type="nucleotide sequence ID" value="NZ_JAXAFJ010000001.1"/>
</dbReference>
<evidence type="ECO:0000256" key="2">
    <source>
        <dbReference type="ARBA" id="ARBA00007599"/>
    </source>
</evidence>
<feature type="domain" description="Aminoglycoside phosphotransferase" evidence="11">
    <location>
        <begin position="180"/>
        <end position="423"/>
    </location>
</feature>
<keyword evidence="8" id="KW-0067">ATP-binding</keyword>
<evidence type="ECO:0000256" key="5">
    <source>
        <dbReference type="ARBA" id="ARBA00022694"/>
    </source>
</evidence>
<evidence type="ECO:0000313" key="13">
    <source>
        <dbReference type="Proteomes" id="UP001274321"/>
    </source>
</evidence>
<evidence type="ECO:0000256" key="7">
    <source>
        <dbReference type="ARBA" id="ARBA00022741"/>
    </source>
</evidence>
<dbReference type="SUPFAM" id="SSF52540">
    <property type="entry name" value="P-loop containing nucleoside triphosphate hydrolases"/>
    <property type="match status" value="1"/>
</dbReference>
<dbReference type="Gene3D" id="3.90.1200.10">
    <property type="match status" value="1"/>
</dbReference>
<keyword evidence="13" id="KW-1185">Reference proteome</keyword>
<evidence type="ECO:0000313" key="12">
    <source>
        <dbReference type="EMBL" id="MDX6804612.1"/>
    </source>
</evidence>
<evidence type="ECO:0000259" key="11">
    <source>
        <dbReference type="Pfam" id="PF01636"/>
    </source>
</evidence>
<name>A0ABU4RIH0_9HYPH</name>
<keyword evidence="9" id="KW-0460">Magnesium</keyword>
<dbReference type="PANTHER" id="PTHR33540:SF2">
    <property type="entry name" value="TRNA THREONYLCARBAMOYLADENOSINE BIOSYNTHESIS PROTEIN TSAE"/>
    <property type="match status" value="1"/>
</dbReference>
<accession>A0ABU4RIH0</accession>
<sequence>MASTSDTATALALPDEAATTRLAAALAPLLKPGDVVALAGDLGSGKTTFARQVIRRIAGDPELDVPSPTFSLIQTYDTPRGTVLHADLYRVADPEELLEIGWDEVGGGVIALVEWPERAGSDLASGALRLTFSIDPERPSDSRRVEIGASDDWMKRIERGLQVAAFLDEAGWGTAQRLYLQGDASSRRYERLVTGTSSAILMDAPARPDGPAIRDGKPYSRLAHLAEDVVPFIAVAGALREAGFSAPQVLSADAPAGLLLTEDFGGETVLVGGAHTAERLTVAADVLVELHGRERSSQIPYGDGSYTIPDYDLDALLIETELLADWYIPAAGAPLGAADRARFLQLWRDTLDAVQGSQATWVLRDYHSPNLMWLPEREGIRRIGLLDFQDAVMGHPAYDLVSLLQDARVDVPEALEMQLLSRYVGARKKAPQVFDPNDFARAYATLGAQRATKILGIFVRLAVRDGKRGYLRHLPRMLGYLRRNLAHPSLEELRGWYVDALGSLEAAPPL</sequence>
<comment type="caution">
    <text evidence="12">The sequence shown here is derived from an EMBL/GenBank/DDBJ whole genome shotgun (WGS) entry which is preliminary data.</text>
</comment>
<dbReference type="InterPro" id="IPR003442">
    <property type="entry name" value="T6A_TsaE"/>
</dbReference>
<dbReference type="Pfam" id="PF01636">
    <property type="entry name" value="APH"/>
    <property type="match status" value="1"/>
</dbReference>
<organism evidence="12 13">
    <name type="scientific">Terrihabitans rhizophilus</name>
    <dbReference type="NCBI Taxonomy" id="3092662"/>
    <lineage>
        <taxon>Bacteria</taxon>
        <taxon>Pseudomonadati</taxon>
        <taxon>Pseudomonadota</taxon>
        <taxon>Alphaproteobacteria</taxon>
        <taxon>Hyphomicrobiales</taxon>
        <taxon>Terrihabitans</taxon>
    </lineage>
</organism>
<evidence type="ECO:0000256" key="8">
    <source>
        <dbReference type="ARBA" id="ARBA00022840"/>
    </source>
</evidence>
<dbReference type="Gene3D" id="3.40.50.300">
    <property type="entry name" value="P-loop containing nucleotide triphosphate hydrolases"/>
    <property type="match status" value="1"/>
</dbReference>
<reference evidence="12 13" key="1">
    <citation type="submission" date="2023-11" db="EMBL/GenBank/DDBJ databases">
        <authorList>
            <person name="Bao R."/>
        </authorList>
    </citation>
    <scope>NUCLEOTIDE SEQUENCE [LARGE SCALE GENOMIC DNA]</scope>
    <source>
        <strain evidence="12 13">PJ23</strain>
    </source>
</reference>
<proteinExistence type="inferred from homology"/>
<protein>
    <recommendedName>
        <fullName evidence="3">tRNA threonylcarbamoyladenosine biosynthesis protein TsaE</fullName>
    </recommendedName>
    <alternativeName>
        <fullName evidence="10">t(6)A37 threonylcarbamoyladenosine biosynthesis protein TsaE</fullName>
    </alternativeName>
</protein>
<comment type="similarity">
    <text evidence="2">Belongs to the TsaE family.</text>
</comment>
<dbReference type="NCBIfam" id="TIGR00150">
    <property type="entry name" value="T6A_YjeE"/>
    <property type="match status" value="1"/>
</dbReference>
<dbReference type="Gene3D" id="3.30.200.20">
    <property type="entry name" value="Phosphorylase Kinase, domain 1"/>
    <property type="match status" value="1"/>
</dbReference>
<evidence type="ECO:0000256" key="1">
    <source>
        <dbReference type="ARBA" id="ARBA00004496"/>
    </source>
</evidence>
<dbReference type="PANTHER" id="PTHR33540">
    <property type="entry name" value="TRNA THREONYLCARBAMOYLADENOSINE BIOSYNTHESIS PROTEIN TSAE"/>
    <property type="match status" value="1"/>
</dbReference>
<evidence type="ECO:0000256" key="3">
    <source>
        <dbReference type="ARBA" id="ARBA00019010"/>
    </source>
</evidence>
<evidence type="ECO:0000256" key="6">
    <source>
        <dbReference type="ARBA" id="ARBA00022723"/>
    </source>
</evidence>
<dbReference type="Proteomes" id="UP001274321">
    <property type="component" value="Unassembled WGS sequence"/>
</dbReference>
<evidence type="ECO:0000256" key="10">
    <source>
        <dbReference type="ARBA" id="ARBA00032441"/>
    </source>
</evidence>
<evidence type="ECO:0000256" key="4">
    <source>
        <dbReference type="ARBA" id="ARBA00022490"/>
    </source>
</evidence>
<comment type="subcellular location">
    <subcellularLocation>
        <location evidence="1">Cytoplasm</location>
    </subcellularLocation>
</comment>
<keyword evidence="6" id="KW-0479">Metal-binding</keyword>